<reference evidence="1" key="1">
    <citation type="submission" date="2019-08" db="EMBL/GenBank/DDBJ databases">
        <authorList>
            <person name="Kucharzyk K."/>
            <person name="Murdoch R.W."/>
            <person name="Higgins S."/>
            <person name="Loffler F."/>
        </authorList>
    </citation>
    <scope>NUCLEOTIDE SEQUENCE</scope>
</reference>
<gene>
    <name evidence="1" type="ORF">SDC9_183559</name>
</gene>
<dbReference type="AlphaFoldDB" id="A0A645HIV5"/>
<name>A0A645HIV5_9ZZZZ</name>
<proteinExistence type="predicted"/>
<comment type="caution">
    <text evidence="1">The sequence shown here is derived from an EMBL/GenBank/DDBJ whole genome shotgun (WGS) entry which is preliminary data.</text>
</comment>
<protein>
    <submittedName>
        <fullName evidence="1">Uncharacterized protein</fullName>
    </submittedName>
</protein>
<organism evidence="1">
    <name type="scientific">bioreactor metagenome</name>
    <dbReference type="NCBI Taxonomy" id="1076179"/>
    <lineage>
        <taxon>unclassified sequences</taxon>
        <taxon>metagenomes</taxon>
        <taxon>ecological metagenomes</taxon>
    </lineage>
</organism>
<dbReference type="EMBL" id="VSSQ01089975">
    <property type="protein sequence ID" value="MPN36054.1"/>
    <property type="molecule type" value="Genomic_DNA"/>
</dbReference>
<evidence type="ECO:0000313" key="1">
    <source>
        <dbReference type="EMBL" id="MPN36054.1"/>
    </source>
</evidence>
<sequence length="98" mass="11077">MLMFVTRIAQTYVVRITFKGSAVVAHLYLAKTVPSHQRLWKLERTVLNQLGIETAICTKINVLKKESVHGGLNGCTLFFYIDYKIDGLSLCEDASRKT</sequence>
<accession>A0A645HIV5</accession>